<feature type="domain" description="ABC transporter" evidence="4">
    <location>
        <begin position="484"/>
        <end position="741"/>
    </location>
</feature>
<dbReference type="InterPro" id="IPR027417">
    <property type="entry name" value="P-loop_NTPase"/>
</dbReference>
<dbReference type="EMBL" id="CAUJNA010003212">
    <property type="protein sequence ID" value="CAJ1395866.1"/>
    <property type="molecule type" value="Genomic_DNA"/>
</dbReference>
<proteinExistence type="predicted"/>
<dbReference type="PANTHER" id="PTHR43158">
    <property type="entry name" value="SKFA PEPTIDE EXPORT ATP-BINDING PROTEIN SKFE"/>
    <property type="match status" value="1"/>
</dbReference>
<keyword evidence="1" id="KW-0547">Nucleotide-binding</keyword>
<evidence type="ECO:0000256" key="3">
    <source>
        <dbReference type="SAM" id="MobiDB-lite"/>
    </source>
</evidence>
<dbReference type="AlphaFoldDB" id="A0AA36IZS3"/>
<protein>
    <recommendedName>
        <fullName evidence="4">ABC transporter domain-containing protein</fullName>
    </recommendedName>
</protein>
<feature type="region of interest" description="Disordered" evidence="3">
    <location>
        <begin position="77"/>
        <end position="111"/>
    </location>
</feature>
<dbReference type="Pfam" id="PF00005">
    <property type="entry name" value="ABC_tran"/>
    <property type="match status" value="2"/>
</dbReference>
<organism evidence="5 6">
    <name type="scientific">Effrenium voratum</name>
    <dbReference type="NCBI Taxonomy" id="2562239"/>
    <lineage>
        <taxon>Eukaryota</taxon>
        <taxon>Sar</taxon>
        <taxon>Alveolata</taxon>
        <taxon>Dinophyceae</taxon>
        <taxon>Suessiales</taxon>
        <taxon>Symbiodiniaceae</taxon>
        <taxon>Effrenium</taxon>
    </lineage>
</organism>
<sequence length="745" mass="82363">MLAPPEVLASSLSPREILARDKEGFAPKSSVTFGEVVSSFSRYGSVASKRHGGIHISKSLKIPNCCSTISDNTLRVERQRDSRDSLRSSPRSIRTSRTPSPRCRSLPATPRMSVAQRLWEPRRKEFQERLDAAGAAYPENIEAAGFGLSVHSGSLSAAMRAVVALSSRRVRPAPRANLARAFSNGPCVRLEQRIEADGSHRTGGVADAGRVLVEHLNLTVQGGQRWALLGPNGSGKSTVAKALLKKWADQGSAAYVSFDLQRQMLQDERRDFLESRYESRHLRATVASYLFPDCYPDDPAHDPVTWGYRPPRTRTSPLPVPYDADSEHPLLRPLEVAASTGEAARLLHFFGLWQLRHRPLFALSTGEGRKLLMVDALLKRPSLLVLDEAFDGLDVTSRKELASQVQSFFEGSQRALVMILHRAEDLAPLPSHALLLGQGPEQTSYCAGAWEDMERQVRAFLAAAACEPTDLGPVAQGPVGEPLVEFKDVTLEYGPVRVLDKLNWTVCQGEKWVVVGGNGTGKTTLFDLITGENVLGYLQNIHLFGRQKGSGESIWEIKRQLGVISSELHMEYLIYSDPRFDRKVSAWEVACSGLFDSIGLYVEPTGVQIERVQEWVERLGLQDLVVPPKSDRTLALLTSLTQGPMFFDLSHGQQKLVLLCRALVKSPRLLLLDEPTHGLSGQNRLRFLSALRRLAETDMAVVLVTHREEEVEALGFPNILRLKKGEASVGSRESKDRIGLTPRFA</sequence>
<evidence type="ECO:0000256" key="1">
    <source>
        <dbReference type="ARBA" id="ARBA00022741"/>
    </source>
</evidence>
<evidence type="ECO:0000259" key="4">
    <source>
        <dbReference type="PROSITE" id="PS50893"/>
    </source>
</evidence>
<dbReference type="InterPro" id="IPR003593">
    <property type="entry name" value="AAA+_ATPase"/>
</dbReference>
<dbReference type="SMART" id="SM00382">
    <property type="entry name" value="AAA"/>
    <property type="match status" value="2"/>
</dbReference>
<dbReference type="InterPro" id="IPR003439">
    <property type="entry name" value="ABC_transporter-like_ATP-bd"/>
</dbReference>
<accession>A0AA36IZS3</accession>
<reference evidence="5" key="1">
    <citation type="submission" date="2023-08" db="EMBL/GenBank/DDBJ databases">
        <authorList>
            <person name="Chen Y."/>
            <person name="Shah S."/>
            <person name="Dougan E. K."/>
            <person name="Thang M."/>
            <person name="Chan C."/>
        </authorList>
    </citation>
    <scope>NUCLEOTIDE SEQUENCE</scope>
</reference>
<dbReference type="Proteomes" id="UP001178507">
    <property type="component" value="Unassembled WGS sequence"/>
</dbReference>
<comment type="caution">
    <text evidence="5">The sequence shown here is derived from an EMBL/GenBank/DDBJ whole genome shotgun (WGS) entry which is preliminary data.</text>
</comment>
<gene>
    <name evidence="5" type="ORF">EVOR1521_LOCUS20199</name>
</gene>
<dbReference type="PROSITE" id="PS00211">
    <property type="entry name" value="ABC_TRANSPORTER_1"/>
    <property type="match status" value="1"/>
</dbReference>
<dbReference type="InterPro" id="IPR017871">
    <property type="entry name" value="ABC_transporter-like_CS"/>
</dbReference>
<keyword evidence="6" id="KW-1185">Reference proteome</keyword>
<feature type="compositionally biased region" description="Low complexity" evidence="3">
    <location>
        <begin position="87"/>
        <end position="107"/>
    </location>
</feature>
<dbReference type="PROSITE" id="PS50893">
    <property type="entry name" value="ABC_TRANSPORTER_2"/>
    <property type="match status" value="2"/>
</dbReference>
<dbReference type="GO" id="GO:0016887">
    <property type="term" value="F:ATP hydrolysis activity"/>
    <property type="evidence" value="ECO:0007669"/>
    <property type="project" value="InterPro"/>
</dbReference>
<dbReference type="GO" id="GO:0005524">
    <property type="term" value="F:ATP binding"/>
    <property type="evidence" value="ECO:0007669"/>
    <property type="project" value="UniProtKB-KW"/>
</dbReference>
<feature type="compositionally biased region" description="Basic and acidic residues" evidence="3">
    <location>
        <begin position="77"/>
        <end position="86"/>
    </location>
</feature>
<name>A0AA36IZS3_9DINO</name>
<dbReference type="PANTHER" id="PTHR43158:SF2">
    <property type="entry name" value="SKFA PEPTIDE EXPORT ATP-BINDING PROTEIN SKFE"/>
    <property type="match status" value="1"/>
</dbReference>
<feature type="domain" description="ABC transporter" evidence="4">
    <location>
        <begin position="188"/>
        <end position="463"/>
    </location>
</feature>
<keyword evidence="2" id="KW-0067">ATP-binding</keyword>
<evidence type="ECO:0000313" key="6">
    <source>
        <dbReference type="Proteomes" id="UP001178507"/>
    </source>
</evidence>
<dbReference type="SUPFAM" id="SSF52540">
    <property type="entry name" value="P-loop containing nucleoside triphosphate hydrolases"/>
    <property type="match status" value="2"/>
</dbReference>
<evidence type="ECO:0000256" key="2">
    <source>
        <dbReference type="ARBA" id="ARBA00022840"/>
    </source>
</evidence>
<evidence type="ECO:0000313" key="5">
    <source>
        <dbReference type="EMBL" id="CAJ1395866.1"/>
    </source>
</evidence>
<dbReference type="Gene3D" id="3.40.50.300">
    <property type="entry name" value="P-loop containing nucleotide triphosphate hydrolases"/>
    <property type="match status" value="2"/>
</dbReference>